<evidence type="ECO:0000313" key="2">
    <source>
        <dbReference type="EMBL" id="EYU27701.1"/>
    </source>
</evidence>
<organism evidence="2 3">
    <name type="scientific">Erythranthe guttata</name>
    <name type="common">Yellow monkey flower</name>
    <name type="synonym">Mimulus guttatus</name>
    <dbReference type="NCBI Taxonomy" id="4155"/>
    <lineage>
        <taxon>Eukaryota</taxon>
        <taxon>Viridiplantae</taxon>
        <taxon>Streptophyta</taxon>
        <taxon>Embryophyta</taxon>
        <taxon>Tracheophyta</taxon>
        <taxon>Spermatophyta</taxon>
        <taxon>Magnoliopsida</taxon>
        <taxon>eudicotyledons</taxon>
        <taxon>Gunneridae</taxon>
        <taxon>Pentapetalae</taxon>
        <taxon>asterids</taxon>
        <taxon>lamiids</taxon>
        <taxon>Lamiales</taxon>
        <taxon>Phrymaceae</taxon>
        <taxon>Erythranthe</taxon>
    </lineage>
</organism>
<reference evidence="2 3" key="1">
    <citation type="journal article" date="2013" name="Proc. Natl. Acad. Sci. U.S.A.">
        <title>Fine-scale variation in meiotic recombination in Mimulus inferred from population shotgun sequencing.</title>
        <authorList>
            <person name="Hellsten U."/>
            <person name="Wright K.M."/>
            <person name="Jenkins J."/>
            <person name="Shu S."/>
            <person name="Yuan Y."/>
            <person name="Wessler S.R."/>
            <person name="Schmutz J."/>
            <person name="Willis J.H."/>
            <person name="Rokhsar D.S."/>
        </authorList>
    </citation>
    <scope>NUCLEOTIDE SEQUENCE [LARGE SCALE GENOMIC DNA]</scope>
    <source>
        <strain evidence="3">cv. DUN x IM62</strain>
    </source>
</reference>
<dbReference type="Proteomes" id="UP000030748">
    <property type="component" value="Unassembled WGS sequence"/>
</dbReference>
<evidence type="ECO:0000313" key="3">
    <source>
        <dbReference type="Proteomes" id="UP000030748"/>
    </source>
</evidence>
<dbReference type="AlphaFoldDB" id="A0A022QIC2"/>
<keyword evidence="1" id="KW-1133">Transmembrane helix</keyword>
<dbReference type="eggNOG" id="ENOG502RXXP">
    <property type="taxonomic scope" value="Eukaryota"/>
</dbReference>
<dbReference type="PANTHER" id="PTHR33698:SF6">
    <property type="entry name" value="TRANSMEMBRANE PROTEIN"/>
    <property type="match status" value="1"/>
</dbReference>
<evidence type="ECO:0000256" key="1">
    <source>
        <dbReference type="SAM" id="Phobius"/>
    </source>
</evidence>
<dbReference type="Gene3D" id="3.10.450.50">
    <property type="match status" value="1"/>
</dbReference>
<protein>
    <recommendedName>
        <fullName evidence="4">SnoaL-like domain-containing protein</fullName>
    </recommendedName>
</protein>
<proteinExistence type="predicted"/>
<dbReference type="SUPFAM" id="SSF54427">
    <property type="entry name" value="NTF2-like"/>
    <property type="match status" value="1"/>
</dbReference>
<dbReference type="STRING" id="4155.A0A022QIC2"/>
<feature type="transmembrane region" description="Helical" evidence="1">
    <location>
        <begin position="229"/>
        <end position="248"/>
    </location>
</feature>
<keyword evidence="1" id="KW-0812">Transmembrane</keyword>
<keyword evidence="1" id="KW-0472">Membrane</keyword>
<gene>
    <name evidence="2" type="ORF">MIMGU_mgv1a026809mg</name>
</gene>
<keyword evidence="3" id="KW-1185">Reference proteome</keyword>
<dbReference type="EMBL" id="KI631456">
    <property type="protein sequence ID" value="EYU27701.1"/>
    <property type="molecule type" value="Genomic_DNA"/>
</dbReference>
<sequence>MGSLSTPSPLFSGKKFATNAHNYVPKTRFPNSSHDVSQVIIHSRKGSFKGNSSIRNAHVAVACGGKDSVPPRGEHGALETVLKLYEAIKNKNVYGISDIISEECLCVSNFVSAFQPLLGKKQVLDFFCLLMKTLGNNIEFVVEQTSDDGMVVAVSWKLEWNKVPLPLGKGFSFYMCHIYRGKVMIKNVEIFMEPIIHIEPLRLKLISMAMTAMEKINHRTLFRNKTRRAVVILFVILFVAATLVFLKYRVST</sequence>
<name>A0A022QIC2_ERYGU</name>
<accession>A0A022QIC2</accession>
<dbReference type="PANTHER" id="PTHR33698">
    <property type="entry name" value="NUCLEAR TRANSPORT FACTOR 2 (NTF2)-LIKE PROTEIN"/>
    <property type="match status" value="1"/>
</dbReference>
<evidence type="ECO:0008006" key="4">
    <source>
        <dbReference type="Google" id="ProtNLM"/>
    </source>
</evidence>
<dbReference type="InterPro" id="IPR032710">
    <property type="entry name" value="NTF2-like_dom_sf"/>
</dbReference>